<organism evidence="3 4">
    <name type="scientific">Fusarium oxysporum</name>
    <name type="common">Fusarium vascular wilt</name>
    <dbReference type="NCBI Taxonomy" id="5507"/>
    <lineage>
        <taxon>Eukaryota</taxon>
        <taxon>Fungi</taxon>
        <taxon>Dikarya</taxon>
        <taxon>Ascomycota</taxon>
        <taxon>Pezizomycotina</taxon>
        <taxon>Sordariomycetes</taxon>
        <taxon>Hypocreomycetidae</taxon>
        <taxon>Hypocreales</taxon>
        <taxon>Nectriaceae</taxon>
        <taxon>Fusarium</taxon>
        <taxon>Fusarium oxysporum species complex</taxon>
    </lineage>
</organism>
<dbReference type="AlphaFoldDB" id="A0A420MW06"/>
<dbReference type="InterPro" id="IPR002110">
    <property type="entry name" value="Ankyrin_rpt"/>
</dbReference>
<feature type="region of interest" description="Disordered" evidence="1">
    <location>
        <begin position="271"/>
        <end position="321"/>
    </location>
</feature>
<feature type="compositionally biased region" description="Basic and acidic residues" evidence="1">
    <location>
        <begin position="271"/>
        <end position="282"/>
    </location>
</feature>
<dbReference type="PANTHER" id="PTHR24121">
    <property type="entry name" value="NO MECHANORECEPTOR POTENTIAL C, ISOFORM D-RELATED"/>
    <property type="match status" value="1"/>
</dbReference>
<feature type="compositionally biased region" description="Acidic residues" evidence="1">
    <location>
        <begin position="14"/>
        <end position="34"/>
    </location>
</feature>
<dbReference type="SMART" id="SM00248">
    <property type="entry name" value="ANK"/>
    <property type="match status" value="3"/>
</dbReference>
<dbReference type="InterPro" id="IPR036770">
    <property type="entry name" value="Ankyrin_rpt-contain_sf"/>
</dbReference>
<dbReference type="VEuPathDB" id="FungiDB:FOC4_g10004925"/>
<evidence type="ECO:0000313" key="3">
    <source>
        <dbReference type="EMBL" id="RKK72200.1"/>
    </source>
</evidence>
<dbReference type="GO" id="GO:0006508">
    <property type="term" value="P:proteolysis"/>
    <property type="evidence" value="ECO:0007669"/>
    <property type="project" value="InterPro"/>
</dbReference>
<accession>A0A420MW06</accession>
<feature type="compositionally biased region" description="Basic and acidic residues" evidence="1">
    <location>
        <begin position="293"/>
        <end position="309"/>
    </location>
</feature>
<dbReference type="VEuPathDB" id="FungiDB:FOC1_g10007181"/>
<evidence type="ECO:0000313" key="4">
    <source>
        <dbReference type="Proteomes" id="UP000285084"/>
    </source>
</evidence>
<dbReference type="Gene3D" id="1.25.40.20">
    <property type="entry name" value="Ankyrin repeat-containing domain"/>
    <property type="match status" value="1"/>
</dbReference>
<name>A0A420MW06_FUSOX</name>
<proteinExistence type="predicted"/>
<evidence type="ECO:0000256" key="1">
    <source>
        <dbReference type="SAM" id="MobiDB-lite"/>
    </source>
</evidence>
<protein>
    <recommendedName>
        <fullName evidence="2">Peptidase S8/S53 domain-containing protein</fullName>
    </recommendedName>
</protein>
<dbReference type="VEuPathDB" id="FungiDB:FOIG_10013"/>
<dbReference type="Proteomes" id="UP000285084">
    <property type="component" value="Unassembled WGS sequence"/>
</dbReference>
<dbReference type="SUPFAM" id="SSF48403">
    <property type="entry name" value="Ankyrin repeat"/>
    <property type="match status" value="1"/>
</dbReference>
<feature type="domain" description="Peptidase S8/S53" evidence="2">
    <location>
        <begin position="697"/>
        <end position="834"/>
    </location>
</feature>
<dbReference type="Gene3D" id="3.40.50.200">
    <property type="entry name" value="Peptidase S8/S53 domain"/>
    <property type="match status" value="1"/>
</dbReference>
<dbReference type="Pfam" id="PF00082">
    <property type="entry name" value="Peptidase_S8"/>
    <property type="match status" value="1"/>
</dbReference>
<dbReference type="GO" id="GO:0004252">
    <property type="term" value="F:serine-type endopeptidase activity"/>
    <property type="evidence" value="ECO:0007669"/>
    <property type="project" value="InterPro"/>
</dbReference>
<gene>
    <name evidence="3" type="ORF">BFJ69_g10334</name>
</gene>
<dbReference type="PANTHER" id="PTHR24121:SF21">
    <property type="entry name" value="ANKYRIN REPEAT FAMILY PROTEIN"/>
    <property type="match status" value="1"/>
</dbReference>
<dbReference type="VEuPathDB" id="FungiDB:HZS61_016087"/>
<dbReference type="EMBL" id="MRCX01000102">
    <property type="protein sequence ID" value="RKK72200.1"/>
    <property type="molecule type" value="Genomic_DNA"/>
</dbReference>
<reference evidence="3 4" key="1">
    <citation type="journal article" date="2018" name="Sci. Rep.">
        <title>Characterisation of pathogen-specific regions and novel effector candidates in Fusarium oxysporum f. sp. cepae.</title>
        <authorList>
            <person name="Armitage A.D."/>
            <person name="Taylor A."/>
            <person name="Sobczyk M.K."/>
            <person name="Baxter L."/>
            <person name="Greenfield B.P."/>
            <person name="Bates H.J."/>
            <person name="Wilson F."/>
            <person name="Jackson A.C."/>
            <person name="Ott S."/>
            <person name="Harrison R.J."/>
            <person name="Clarkson J.P."/>
        </authorList>
    </citation>
    <scope>NUCLEOTIDE SEQUENCE [LARGE SCALE GENOMIC DNA]</scope>
    <source>
        <strain evidence="3 4">Fo_A13</strain>
    </source>
</reference>
<feature type="region of interest" description="Disordered" evidence="1">
    <location>
        <begin position="1"/>
        <end position="34"/>
    </location>
</feature>
<dbReference type="InterPro" id="IPR000209">
    <property type="entry name" value="Peptidase_S8/S53_dom"/>
</dbReference>
<evidence type="ECO:0000259" key="2">
    <source>
        <dbReference type="Pfam" id="PF00082"/>
    </source>
</evidence>
<dbReference type="SUPFAM" id="SSF52743">
    <property type="entry name" value="Subtilisin-like"/>
    <property type="match status" value="1"/>
</dbReference>
<feature type="region of interest" description="Disordered" evidence="1">
    <location>
        <begin position="604"/>
        <end position="623"/>
    </location>
</feature>
<dbReference type="VEuPathDB" id="FungiDB:FOMG_19059"/>
<comment type="caution">
    <text evidence="3">The sequence shown here is derived from an EMBL/GenBank/DDBJ whole genome shotgun (WGS) entry which is preliminary data.</text>
</comment>
<dbReference type="VEuPathDB" id="FungiDB:FOXG_12083"/>
<dbReference type="InterPro" id="IPR036852">
    <property type="entry name" value="Peptidase_S8/S53_dom_sf"/>
</dbReference>
<sequence length="1015" mass="114997">MDESFPSHIPFPGFEDDYDEDLDDISESELDDDADDSRARFRAATIAMENRHDKFAEPQALYDFLYEFRDDIGLVMEDSYTFLHVAIRFVKDNRDARSGNMMPLIQSIVKEHPMLLKQRDSDGVTPLYMAICTRKPLLIEAILSGCAQYPEWESAVQDSIEIPCVRQKSKTCLHIAFELAIRERVVIKLIKTARDEALALQDEDGRTALHYAVDSRRPSLAAARLFIERDDEILKKRESEGTANLVETFLDVIDKVGNSVYRHRLATKEKKRSTSLERDIKRQTVPSVRKTSNKSEKQPISDRGREEIGQKLPSSPTVRLQKADIRTASSMQLIEKQEKPDERSGKQATAQEWNKILKELKLHYMRTRNSVMAVSFLYGSNMNDIELHLDLHGLPSNIEATPFLEFLSSLKFDETLQFVSLPDIQVDFKRRSQSIPHNDTKKSGKERRDLKFFFDCLQTQGVQHIIRVDVEDSREFPHSDQAISESFHKITVEQFNWKKVDLDPRVICKLGSKVTWGEVTPDLSTTCDSQIREVTLSWSGNNTILRAWSEPEGLPLLPRLRKITILVPADEEMAESPDWVSACLAEFRQRIAKNALTKADSSVVVEEGENDNVSKSKDSSDIESGGRHIEIYFVQSRGKGQNPENLHTFGQPRPSVESRAGYRWLDTVYGFADILKQFWDRSIDEFRPDMRKHAVGDVVVALIDDGVDAYGSSVSANIIGGKSFAFDKRTNMLSPFYVSELGHGTVMAEAIKRVCPMVKIYPIRVNIDSSESGQSSVEARSVALAMKTAINRNANIILIPWPIQVTKSSPQDKTLLEIVLSRAYNQNILLFVPSDRNEEFQSSLIFRSDEAFRIGEARDDGGAPGRSDSPPDADFIFPGREVITQHDIESPRRSSDRTLDLSSASINVNVSLAAGLAAILIYAFKFVLLKKTAGTLSIGVETVDKDDLSQLERLQRYHGMMKAFQHLGSVTESGFLKVWEALDPIVDEMKDFTVEDQELGRLSQWFSQIKYTEDR</sequence>
<dbReference type="VEuPathDB" id="FungiDB:FOZG_13415"/>
<feature type="compositionally biased region" description="Basic and acidic residues" evidence="1">
    <location>
        <begin position="612"/>
        <end position="623"/>
    </location>
</feature>